<evidence type="ECO:0000256" key="1">
    <source>
        <dbReference type="ARBA" id="ARBA00007637"/>
    </source>
</evidence>
<comment type="caution">
    <text evidence="3">The sequence shown here is derived from an EMBL/GenBank/DDBJ whole genome shotgun (WGS) entry which is preliminary data.</text>
</comment>
<dbReference type="InterPro" id="IPR001509">
    <property type="entry name" value="Epimerase_deHydtase"/>
</dbReference>
<dbReference type="AlphaFoldDB" id="A0A7W5ATM7"/>
<dbReference type="GO" id="GO:0008460">
    <property type="term" value="F:dTDP-glucose 4,6-dehydratase activity"/>
    <property type="evidence" value="ECO:0007669"/>
    <property type="project" value="UniProtKB-EC"/>
</dbReference>
<feature type="domain" description="NAD-dependent epimerase/dehydratase" evidence="2">
    <location>
        <begin position="4"/>
        <end position="227"/>
    </location>
</feature>
<dbReference type="PROSITE" id="PS51257">
    <property type="entry name" value="PROKAR_LIPOPROTEIN"/>
    <property type="match status" value="1"/>
</dbReference>
<dbReference type="Proteomes" id="UP000570361">
    <property type="component" value="Unassembled WGS sequence"/>
</dbReference>
<evidence type="ECO:0000313" key="3">
    <source>
        <dbReference type="EMBL" id="MBB3108558.1"/>
    </source>
</evidence>
<keyword evidence="3" id="KW-0456">Lyase</keyword>
<accession>A0A7W5ATM7</accession>
<keyword evidence="4" id="KW-1185">Reference proteome</keyword>
<sequence>MKSILVTGASGFLGYNLSVSLHSIIGCKVVLHDKDDFCNRLMREPYTTILLSDLTLNSVTYNETFDYIIHLAAMPHVDFSFYHPEEVYKNNVISTQRVLELARKHDIPILIGSSVEVYGGEENRSYCEGDPYNPASPYAASKVACEVLTQTYIKCYGLKARIVRFTNLYGPWQLPDRIIPRNIARMLEGQSLDIQGHAVRDFLYIDDALEAIHTVMQYGQDGETYNISTNIGTTMREIGDLLVTGYGYPAPAALLEQEPTNSRGSSLVINSDKLRSLGWAHRTPLTDGLKRTYEWYKANYEWVSQFRDSYSIPRHDKNFIIDTARNMLFV</sequence>
<dbReference type="PANTHER" id="PTHR43000">
    <property type="entry name" value="DTDP-D-GLUCOSE 4,6-DEHYDRATASE-RELATED"/>
    <property type="match status" value="1"/>
</dbReference>
<dbReference type="EC" id="4.2.1.46" evidence="3"/>
<organism evidence="3 4">
    <name type="scientific">Paenibacillus phyllosphaerae</name>
    <dbReference type="NCBI Taxonomy" id="274593"/>
    <lineage>
        <taxon>Bacteria</taxon>
        <taxon>Bacillati</taxon>
        <taxon>Bacillota</taxon>
        <taxon>Bacilli</taxon>
        <taxon>Bacillales</taxon>
        <taxon>Paenibacillaceae</taxon>
        <taxon>Paenibacillus</taxon>
    </lineage>
</organism>
<protein>
    <submittedName>
        <fullName evidence="3">dTDP-glucose 4,6-dehydratase</fullName>
        <ecNumber evidence="3">4.2.1.46</ecNumber>
    </submittedName>
</protein>
<reference evidence="3 4" key="1">
    <citation type="submission" date="2020-08" db="EMBL/GenBank/DDBJ databases">
        <title>Genomic Encyclopedia of Type Strains, Phase III (KMG-III): the genomes of soil and plant-associated and newly described type strains.</title>
        <authorList>
            <person name="Whitman W."/>
        </authorList>
    </citation>
    <scope>NUCLEOTIDE SEQUENCE [LARGE SCALE GENOMIC DNA]</scope>
    <source>
        <strain evidence="3 4">CECT 5862</strain>
    </source>
</reference>
<name>A0A7W5ATM7_9BACL</name>
<evidence type="ECO:0000313" key="4">
    <source>
        <dbReference type="Proteomes" id="UP000570361"/>
    </source>
</evidence>
<comment type="similarity">
    <text evidence="1">Belongs to the NAD(P)-dependent epimerase/dehydratase family.</text>
</comment>
<evidence type="ECO:0000259" key="2">
    <source>
        <dbReference type="Pfam" id="PF01370"/>
    </source>
</evidence>
<dbReference type="Pfam" id="PF01370">
    <property type="entry name" value="Epimerase"/>
    <property type="match status" value="1"/>
</dbReference>
<proteinExistence type="inferred from homology"/>
<dbReference type="EMBL" id="JACHXK010000001">
    <property type="protein sequence ID" value="MBB3108558.1"/>
    <property type="molecule type" value="Genomic_DNA"/>
</dbReference>
<dbReference type="Gene3D" id="3.90.25.10">
    <property type="entry name" value="UDP-galactose 4-epimerase, domain 1"/>
    <property type="match status" value="1"/>
</dbReference>
<dbReference type="Gene3D" id="3.40.50.720">
    <property type="entry name" value="NAD(P)-binding Rossmann-like Domain"/>
    <property type="match status" value="1"/>
</dbReference>
<dbReference type="InterPro" id="IPR036291">
    <property type="entry name" value="NAD(P)-bd_dom_sf"/>
</dbReference>
<gene>
    <name evidence="3" type="ORF">FHS18_000586</name>
</gene>
<dbReference type="SUPFAM" id="SSF51735">
    <property type="entry name" value="NAD(P)-binding Rossmann-fold domains"/>
    <property type="match status" value="1"/>
</dbReference>
<dbReference type="RefSeq" id="WP_183596746.1">
    <property type="nucleotide sequence ID" value="NZ_JACHXK010000001.1"/>
</dbReference>